<dbReference type="InterPro" id="IPR015943">
    <property type="entry name" value="WD40/YVTN_repeat-like_dom_sf"/>
</dbReference>
<evidence type="ECO:0000313" key="4">
    <source>
        <dbReference type="EMBL" id="KAG0303741.1"/>
    </source>
</evidence>
<sequence length="185" mass="19859">IASGSSDKTVRLWDAQTGVPGLILIGHTGYVKSVTYFPGGYLIASGDSSETVRLWDADSGQCLMVVDDARGVLSKNAWSATLNGIFFAAGSGNSVYVWKVIQEEDHYKTQLHWRSTHSELSLSKSSIQNVKGLSRVNIQLLKQRGAVGDPTPPLSLRDASWKLASMGSVASRLKVPASNNSLHAS</sequence>
<organism evidence="4 5">
    <name type="scientific">Dissophora globulifera</name>
    <dbReference type="NCBI Taxonomy" id="979702"/>
    <lineage>
        <taxon>Eukaryota</taxon>
        <taxon>Fungi</taxon>
        <taxon>Fungi incertae sedis</taxon>
        <taxon>Mucoromycota</taxon>
        <taxon>Mortierellomycotina</taxon>
        <taxon>Mortierellomycetes</taxon>
        <taxon>Mortierellales</taxon>
        <taxon>Mortierellaceae</taxon>
        <taxon>Dissophora</taxon>
    </lineage>
</organism>
<keyword evidence="1 3" id="KW-0853">WD repeat</keyword>
<dbReference type="SMART" id="SM00320">
    <property type="entry name" value="WD40"/>
    <property type="match status" value="2"/>
</dbReference>
<keyword evidence="5" id="KW-1185">Reference proteome</keyword>
<dbReference type="PRINTS" id="PR00320">
    <property type="entry name" value="GPROTEINBRPT"/>
</dbReference>
<dbReference type="PROSITE" id="PS50082">
    <property type="entry name" value="WD_REPEATS_2"/>
    <property type="match status" value="2"/>
</dbReference>
<dbReference type="EMBL" id="JAAAIP010001791">
    <property type="protein sequence ID" value="KAG0303741.1"/>
    <property type="molecule type" value="Genomic_DNA"/>
</dbReference>
<protein>
    <submittedName>
        <fullName evidence="4">Uncharacterized protein</fullName>
    </submittedName>
</protein>
<proteinExistence type="predicted"/>
<dbReference type="SUPFAM" id="SSF50978">
    <property type="entry name" value="WD40 repeat-like"/>
    <property type="match status" value="1"/>
</dbReference>
<feature type="repeat" description="WD" evidence="3">
    <location>
        <begin position="1"/>
        <end position="18"/>
    </location>
</feature>
<evidence type="ECO:0000256" key="2">
    <source>
        <dbReference type="ARBA" id="ARBA00022737"/>
    </source>
</evidence>
<dbReference type="Gene3D" id="2.130.10.10">
    <property type="entry name" value="YVTN repeat-like/Quinoprotein amine dehydrogenase"/>
    <property type="match status" value="1"/>
</dbReference>
<name>A0A9P6UIR7_9FUNG</name>
<gene>
    <name evidence="4" type="ORF">BGZ99_002583</name>
</gene>
<dbReference type="AlphaFoldDB" id="A0A9P6UIR7"/>
<dbReference type="Proteomes" id="UP000738325">
    <property type="component" value="Unassembled WGS sequence"/>
</dbReference>
<dbReference type="InterPro" id="IPR019775">
    <property type="entry name" value="WD40_repeat_CS"/>
</dbReference>
<evidence type="ECO:0000256" key="3">
    <source>
        <dbReference type="PROSITE-ProRule" id="PRU00221"/>
    </source>
</evidence>
<accession>A0A9P6UIR7</accession>
<dbReference type="Pfam" id="PF00400">
    <property type="entry name" value="WD40"/>
    <property type="match status" value="2"/>
</dbReference>
<reference evidence="4" key="1">
    <citation type="journal article" date="2020" name="Fungal Divers.">
        <title>Resolving the Mortierellaceae phylogeny through synthesis of multi-gene phylogenetics and phylogenomics.</title>
        <authorList>
            <person name="Vandepol N."/>
            <person name="Liber J."/>
            <person name="Desiro A."/>
            <person name="Na H."/>
            <person name="Kennedy M."/>
            <person name="Barry K."/>
            <person name="Grigoriev I.V."/>
            <person name="Miller A.N."/>
            <person name="O'Donnell K."/>
            <person name="Stajich J.E."/>
            <person name="Bonito G."/>
        </authorList>
    </citation>
    <scope>NUCLEOTIDE SEQUENCE</scope>
    <source>
        <strain evidence="4">REB-010B</strain>
    </source>
</reference>
<evidence type="ECO:0000313" key="5">
    <source>
        <dbReference type="Proteomes" id="UP000738325"/>
    </source>
</evidence>
<dbReference type="OrthoDB" id="2405918at2759"/>
<comment type="caution">
    <text evidence="4">The sequence shown here is derived from an EMBL/GenBank/DDBJ whole genome shotgun (WGS) entry which is preliminary data.</text>
</comment>
<feature type="non-terminal residue" evidence="4">
    <location>
        <position position="1"/>
    </location>
</feature>
<dbReference type="PANTHER" id="PTHR19879">
    <property type="entry name" value="TRANSCRIPTION INITIATION FACTOR TFIID"/>
    <property type="match status" value="1"/>
</dbReference>
<dbReference type="InterPro" id="IPR020472">
    <property type="entry name" value="WD40_PAC1"/>
</dbReference>
<evidence type="ECO:0000256" key="1">
    <source>
        <dbReference type="ARBA" id="ARBA00022574"/>
    </source>
</evidence>
<dbReference type="PROSITE" id="PS00678">
    <property type="entry name" value="WD_REPEATS_1"/>
    <property type="match status" value="1"/>
</dbReference>
<dbReference type="PANTHER" id="PTHR19879:SF9">
    <property type="entry name" value="TRANSCRIPTION INITIATION FACTOR TFIID SUBUNIT 5"/>
    <property type="match status" value="1"/>
</dbReference>
<dbReference type="InterPro" id="IPR001680">
    <property type="entry name" value="WD40_rpt"/>
</dbReference>
<dbReference type="InterPro" id="IPR036322">
    <property type="entry name" value="WD40_repeat_dom_sf"/>
</dbReference>
<keyword evidence="2" id="KW-0677">Repeat</keyword>
<feature type="repeat" description="WD" evidence="3">
    <location>
        <begin position="24"/>
        <end position="65"/>
    </location>
</feature>
<dbReference type="PROSITE" id="PS50294">
    <property type="entry name" value="WD_REPEATS_REGION"/>
    <property type="match status" value="2"/>
</dbReference>